<evidence type="ECO:0008006" key="4">
    <source>
        <dbReference type="Google" id="ProtNLM"/>
    </source>
</evidence>
<dbReference type="OrthoDB" id="10300319at2759"/>
<evidence type="ECO:0000313" key="2">
    <source>
        <dbReference type="EMBL" id="KRY51583.1"/>
    </source>
</evidence>
<evidence type="ECO:0000313" key="3">
    <source>
        <dbReference type="Proteomes" id="UP000054653"/>
    </source>
</evidence>
<gene>
    <name evidence="2" type="ORF">T03_15255</name>
</gene>
<reference evidence="2 3" key="1">
    <citation type="submission" date="2015-01" db="EMBL/GenBank/DDBJ databases">
        <title>Evolution of Trichinella species and genotypes.</title>
        <authorList>
            <person name="Korhonen P.K."/>
            <person name="Edoardo P."/>
            <person name="Giuseppe L.R."/>
            <person name="Gasser R.B."/>
        </authorList>
    </citation>
    <scope>NUCLEOTIDE SEQUENCE [LARGE SCALE GENOMIC DNA]</scope>
    <source>
        <strain evidence="2">ISS120</strain>
    </source>
</reference>
<accession>A0A0V1CQP7</accession>
<dbReference type="AlphaFoldDB" id="A0A0V1CQP7"/>
<organism evidence="2 3">
    <name type="scientific">Trichinella britovi</name>
    <name type="common">Parasitic roundworm</name>
    <dbReference type="NCBI Taxonomy" id="45882"/>
    <lineage>
        <taxon>Eukaryota</taxon>
        <taxon>Metazoa</taxon>
        <taxon>Ecdysozoa</taxon>
        <taxon>Nematoda</taxon>
        <taxon>Enoplea</taxon>
        <taxon>Dorylaimia</taxon>
        <taxon>Trichinellida</taxon>
        <taxon>Trichinellidae</taxon>
        <taxon>Trichinella</taxon>
    </lineage>
</organism>
<comment type="caution">
    <text evidence="2">The sequence shown here is derived from an EMBL/GenBank/DDBJ whole genome shotgun (WGS) entry which is preliminary data.</text>
</comment>
<dbReference type="EMBL" id="JYDI01000122">
    <property type="protein sequence ID" value="KRY51583.1"/>
    <property type="molecule type" value="Genomic_DNA"/>
</dbReference>
<dbReference type="Proteomes" id="UP000054653">
    <property type="component" value="Unassembled WGS sequence"/>
</dbReference>
<protein>
    <recommendedName>
        <fullName evidence="4">Secreted protein</fullName>
    </recommendedName>
</protein>
<keyword evidence="1" id="KW-0732">Signal</keyword>
<feature type="signal peptide" evidence="1">
    <location>
        <begin position="1"/>
        <end position="23"/>
    </location>
</feature>
<feature type="chain" id="PRO_5006876158" description="Secreted protein" evidence="1">
    <location>
        <begin position="24"/>
        <end position="92"/>
    </location>
</feature>
<keyword evidence="3" id="KW-1185">Reference proteome</keyword>
<evidence type="ECO:0000256" key="1">
    <source>
        <dbReference type="SAM" id="SignalP"/>
    </source>
</evidence>
<sequence length="92" mass="10163">MRPFAPRVLHFLKLLAAWFVCGSDDGGGSLRQAKMLTWSIRILWAASSTVPCSQTSKTQSMFPDTLPLFRTGEFDESRVTLNGIDSAAERAL</sequence>
<proteinExistence type="predicted"/>
<name>A0A0V1CQP7_TRIBR</name>